<keyword evidence="1" id="KW-0862">Zinc</keyword>
<dbReference type="PaxDb" id="3635-A0A1U8IBS7"/>
<dbReference type="PROSITE" id="PS50158">
    <property type="entry name" value="ZF_CCHC"/>
    <property type="match status" value="1"/>
</dbReference>
<dbReference type="SUPFAM" id="SSF57756">
    <property type="entry name" value="Retrovirus zinc finger-like domains"/>
    <property type="match status" value="1"/>
</dbReference>
<dbReference type="PANTHER" id="PTHR35046">
    <property type="entry name" value="ZINC KNUCKLE (CCHC-TYPE) FAMILY PROTEIN"/>
    <property type="match status" value="1"/>
</dbReference>
<evidence type="ECO:0000256" key="2">
    <source>
        <dbReference type="SAM" id="MobiDB-lite"/>
    </source>
</evidence>
<dbReference type="PANTHER" id="PTHR35046:SF9">
    <property type="entry name" value="RNA-DIRECTED DNA POLYMERASE"/>
    <property type="match status" value="1"/>
</dbReference>
<name>A0A1U8IBS7_GOSHI</name>
<feature type="compositionally biased region" description="Polar residues" evidence="2">
    <location>
        <begin position="130"/>
        <end position="150"/>
    </location>
</feature>
<evidence type="ECO:0000313" key="5">
    <source>
        <dbReference type="RefSeq" id="XP_016673234.1"/>
    </source>
</evidence>
<keyword evidence="1" id="KW-0863">Zinc-finger</keyword>
<accession>A0A1U8IBS7</accession>
<dbReference type="InterPro" id="IPR036875">
    <property type="entry name" value="Znf_CCHC_sf"/>
</dbReference>
<dbReference type="GeneID" id="107892686"/>
<feature type="region of interest" description="Disordered" evidence="2">
    <location>
        <begin position="220"/>
        <end position="239"/>
    </location>
</feature>
<protein>
    <recommendedName>
        <fullName evidence="3">CCHC-type domain-containing protein</fullName>
    </recommendedName>
</protein>
<dbReference type="Proteomes" id="UP000818029">
    <property type="component" value="Chromosome D09"/>
</dbReference>
<dbReference type="RefSeq" id="XP_016673234.1">
    <property type="nucleotide sequence ID" value="XM_016817745.1"/>
</dbReference>
<feature type="compositionally biased region" description="Acidic residues" evidence="2">
    <location>
        <begin position="220"/>
        <end position="229"/>
    </location>
</feature>
<sequence length="520" mass="60283">MEFVDYALVWWDQLLISRRRTGEGLVRTWEDMKRIMRRRFVPSHYHRDLFQKLQTLKQGNRSVEDYFKEMEMSMMRANIVEDHEATMARFLAGLNSEIANIVEMQHYVELDDMVHMAIKIERQQRRKASTRGNTPFKSFSNPLYTPNNARKQAPQLPLRIREPGESSKPKPSIADNGRGKQLMVAPERSRDIQCFKCLGRGHVASQCPNRRVMLMQEDGEIESDSEEDVHELPTKEDEENDLEVAESGQVMEIIVVKRSLNVQQVQDEQQRETIFHTRCKVQDKRLQWLNDGGEFRVTKQVVVPFSIGNYKDEVLCDVVLIDATHLLLGRPWQYDKRAMHDGFTNRYSFMHAGKKITLAPLTPSQVIEDQTSLKKSKEVAKEKKKISVYASNREIRKCLSSHQSLFILMFKDHCLLAEFPTNLPASIVSLLQEFEDVFPKETPKGLPPLCGIEHQIDFIPGATIPNRPAYRTNPEETKELQRQVAELMDKGLYSRKSESMCCSGVVSTEERWVLEDVRRL</sequence>
<dbReference type="InterPro" id="IPR005162">
    <property type="entry name" value="Retrotrans_gag_dom"/>
</dbReference>
<reference evidence="5" key="2">
    <citation type="submission" date="2025-08" db="UniProtKB">
        <authorList>
            <consortium name="RefSeq"/>
        </authorList>
    </citation>
    <scope>IDENTIFICATION</scope>
</reference>
<feature type="compositionally biased region" description="Basic and acidic residues" evidence="2">
    <location>
        <begin position="159"/>
        <end position="168"/>
    </location>
</feature>
<feature type="region of interest" description="Disordered" evidence="2">
    <location>
        <begin position="123"/>
        <end position="181"/>
    </location>
</feature>
<dbReference type="OrthoDB" id="1719899at2759"/>
<evidence type="ECO:0000313" key="4">
    <source>
        <dbReference type="Proteomes" id="UP000818029"/>
    </source>
</evidence>
<dbReference type="GO" id="GO:0008270">
    <property type="term" value="F:zinc ion binding"/>
    <property type="evidence" value="ECO:0007669"/>
    <property type="project" value="UniProtKB-KW"/>
</dbReference>
<keyword evidence="4" id="KW-1185">Reference proteome</keyword>
<evidence type="ECO:0000259" key="3">
    <source>
        <dbReference type="PROSITE" id="PS50158"/>
    </source>
</evidence>
<dbReference type="SUPFAM" id="SSF56672">
    <property type="entry name" value="DNA/RNA polymerases"/>
    <property type="match status" value="1"/>
</dbReference>
<dbReference type="Gene3D" id="3.10.10.10">
    <property type="entry name" value="HIV Type 1 Reverse Transcriptase, subunit A, domain 1"/>
    <property type="match status" value="1"/>
</dbReference>
<dbReference type="InterPro" id="IPR043502">
    <property type="entry name" value="DNA/RNA_pol_sf"/>
</dbReference>
<gene>
    <name evidence="5" type="primary">LOC107892686</name>
</gene>
<evidence type="ECO:0000256" key="1">
    <source>
        <dbReference type="PROSITE-ProRule" id="PRU00047"/>
    </source>
</evidence>
<dbReference type="Gene3D" id="4.10.60.10">
    <property type="entry name" value="Zinc finger, CCHC-type"/>
    <property type="match status" value="1"/>
</dbReference>
<dbReference type="InterPro" id="IPR001878">
    <property type="entry name" value="Znf_CCHC"/>
</dbReference>
<keyword evidence="1" id="KW-0479">Metal-binding</keyword>
<dbReference type="GO" id="GO:0003676">
    <property type="term" value="F:nucleic acid binding"/>
    <property type="evidence" value="ECO:0007669"/>
    <property type="project" value="InterPro"/>
</dbReference>
<dbReference type="KEGG" id="ghi:107892686"/>
<dbReference type="STRING" id="3635.A0A1U8IBS7"/>
<dbReference type="Pfam" id="PF03732">
    <property type="entry name" value="Retrotrans_gag"/>
    <property type="match status" value="1"/>
</dbReference>
<dbReference type="SMART" id="SM00343">
    <property type="entry name" value="ZnF_C2HC"/>
    <property type="match status" value="1"/>
</dbReference>
<reference evidence="4" key="1">
    <citation type="journal article" date="2020" name="Nat. Genet.">
        <title>Genomic diversifications of five Gossypium allopolyploid species and their impact on cotton improvement.</title>
        <authorList>
            <person name="Chen Z.J."/>
            <person name="Sreedasyam A."/>
            <person name="Ando A."/>
            <person name="Song Q."/>
            <person name="De Santiago L.M."/>
            <person name="Hulse-Kemp A.M."/>
            <person name="Ding M."/>
            <person name="Ye W."/>
            <person name="Kirkbride R.C."/>
            <person name="Jenkins J."/>
            <person name="Plott C."/>
            <person name="Lovell J."/>
            <person name="Lin Y.M."/>
            <person name="Vaughn R."/>
            <person name="Liu B."/>
            <person name="Simpson S."/>
            <person name="Scheffler B.E."/>
            <person name="Wen L."/>
            <person name="Saski C.A."/>
            <person name="Grover C.E."/>
            <person name="Hu G."/>
            <person name="Conover J.L."/>
            <person name="Carlson J.W."/>
            <person name="Shu S."/>
            <person name="Boston L.B."/>
            <person name="Williams M."/>
            <person name="Peterson D.G."/>
            <person name="McGee K."/>
            <person name="Jones D.C."/>
            <person name="Wendel J.F."/>
            <person name="Stelly D.M."/>
            <person name="Grimwood J."/>
            <person name="Schmutz J."/>
        </authorList>
    </citation>
    <scope>NUCLEOTIDE SEQUENCE [LARGE SCALE GENOMIC DNA]</scope>
    <source>
        <strain evidence="4">cv. TM-1</strain>
    </source>
</reference>
<organism evidence="4 5">
    <name type="scientific">Gossypium hirsutum</name>
    <name type="common">Upland cotton</name>
    <name type="synonym">Gossypium mexicanum</name>
    <dbReference type="NCBI Taxonomy" id="3635"/>
    <lineage>
        <taxon>Eukaryota</taxon>
        <taxon>Viridiplantae</taxon>
        <taxon>Streptophyta</taxon>
        <taxon>Embryophyta</taxon>
        <taxon>Tracheophyta</taxon>
        <taxon>Spermatophyta</taxon>
        <taxon>Magnoliopsida</taxon>
        <taxon>eudicotyledons</taxon>
        <taxon>Gunneridae</taxon>
        <taxon>Pentapetalae</taxon>
        <taxon>rosids</taxon>
        <taxon>malvids</taxon>
        <taxon>Malvales</taxon>
        <taxon>Malvaceae</taxon>
        <taxon>Malvoideae</taxon>
        <taxon>Gossypium</taxon>
    </lineage>
</organism>
<feature type="domain" description="CCHC-type" evidence="3">
    <location>
        <begin position="194"/>
        <end position="209"/>
    </location>
</feature>
<proteinExistence type="predicted"/>
<dbReference type="AlphaFoldDB" id="A0A1U8IBS7"/>